<dbReference type="GO" id="GO:0016757">
    <property type="term" value="F:glycosyltransferase activity"/>
    <property type="evidence" value="ECO:0007669"/>
    <property type="project" value="TreeGrafter"/>
</dbReference>
<keyword evidence="4" id="KW-0472">Membrane</keyword>
<reference evidence="5 6" key="1">
    <citation type="submission" date="2016-07" db="EMBL/GenBank/DDBJ databases">
        <title>Pervasive Adenine N6-methylation of Active Genes in Fungi.</title>
        <authorList>
            <consortium name="DOE Joint Genome Institute"/>
            <person name="Mondo S.J."/>
            <person name="Dannebaum R.O."/>
            <person name="Kuo R.C."/>
            <person name="Labutti K."/>
            <person name="Haridas S."/>
            <person name="Kuo A."/>
            <person name="Salamov A."/>
            <person name="Ahrendt S.R."/>
            <person name="Lipzen A."/>
            <person name="Sullivan W."/>
            <person name="Andreopoulos W.B."/>
            <person name="Clum A."/>
            <person name="Lindquist E."/>
            <person name="Daum C."/>
            <person name="Ramamoorthy G.K."/>
            <person name="Gryganskyi A."/>
            <person name="Culley D."/>
            <person name="Magnuson J.K."/>
            <person name="James T.Y."/>
            <person name="O'Malley M.A."/>
            <person name="Stajich J.E."/>
            <person name="Spatafora J.W."/>
            <person name="Visel A."/>
            <person name="Grigoriev I.V."/>
        </authorList>
    </citation>
    <scope>NUCLEOTIDE SEQUENCE [LARGE SCALE GENOMIC DNA]</scope>
    <source>
        <strain evidence="5 6">62-1032</strain>
    </source>
</reference>
<evidence type="ECO:0000256" key="2">
    <source>
        <dbReference type="ARBA" id="ARBA00022692"/>
    </source>
</evidence>
<accession>A0A1Y2FEJ3</accession>
<gene>
    <name evidence="5" type="ORF">BCR35DRAFT_304109</name>
</gene>
<comment type="caution">
    <text evidence="5">The sequence shown here is derived from an EMBL/GenBank/DDBJ whole genome shotgun (WGS) entry which is preliminary data.</text>
</comment>
<evidence type="ECO:0000256" key="4">
    <source>
        <dbReference type="SAM" id="Phobius"/>
    </source>
</evidence>
<evidence type="ECO:0000313" key="5">
    <source>
        <dbReference type="EMBL" id="ORY81255.1"/>
    </source>
</evidence>
<keyword evidence="6" id="KW-1185">Reference proteome</keyword>
<dbReference type="Proteomes" id="UP000193467">
    <property type="component" value="Unassembled WGS sequence"/>
</dbReference>
<keyword evidence="2 4" id="KW-0812">Transmembrane</keyword>
<dbReference type="GO" id="GO:0016020">
    <property type="term" value="C:membrane"/>
    <property type="evidence" value="ECO:0007669"/>
    <property type="project" value="UniProtKB-SubCell"/>
</dbReference>
<dbReference type="EMBL" id="MCGR01000023">
    <property type="protein sequence ID" value="ORY81255.1"/>
    <property type="molecule type" value="Genomic_DNA"/>
</dbReference>
<evidence type="ECO:0000313" key="6">
    <source>
        <dbReference type="Proteomes" id="UP000193467"/>
    </source>
</evidence>
<evidence type="ECO:0000256" key="3">
    <source>
        <dbReference type="ARBA" id="ARBA00022989"/>
    </source>
</evidence>
<dbReference type="GO" id="GO:0005737">
    <property type="term" value="C:cytoplasm"/>
    <property type="evidence" value="ECO:0007669"/>
    <property type="project" value="TreeGrafter"/>
</dbReference>
<dbReference type="InParanoid" id="A0A1Y2FEJ3"/>
<feature type="transmembrane region" description="Helical" evidence="4">
    <location>
        <begin position="695"/>
        <end position="714"/>
    </location>
</feature>
<dbReference type="PANTHER" id="PTHR21461:SF69">
    <property type="entry name" value="GLYCOSYLTRANSFERASE FAMILY 92 PROTEIN"/>
    <property type="match status" value="1"/>
</dbReference>
<comment type="subcellular location">
    <subcellularLocation>
        <location evidence="1">Membrane</location>
        <topology evidence="1">Single-pass membrane protein</topology>
    </subcellularLocation>
</comment>
<keyword evidence="3 4" id="KW-1133">Transmembrane helix</keyword>
<dbReference type="AlphaFoldDB" id="A0A1Y2FEJ3"/>
<sequence length="724" mass="79635">MSSLSARGAALPALALTGVALLLYLIISPSSVALAHPRALFSRPTSGSSPLAWYDYERITSKTRTDKQVIAPLHLHHLDEFRAPAPFNYIHVVSAWLDSRPLLAARAPDVTILATMQGQPYMTVPESTFSSNPVHCYLIVKHRESGVEEVMVTPSVLVGLRDSHSYDKDLVTVLFTCPLEDEQGESLEWKDADIFVTLSLPTLPPPADVFLPVTPLPVLDPAKHVTGQGRGAVCLPPLSTDLYAPVMRDFIQYYRGLGFDQFYAYLLDPGPETLEVIRELVAEDPGFLPIRWGLPKTWMKSGTYLQSPSRDFRVEPYDWKVPGVEELSPDVEFDLGVSTDNERDVRIWYFGQHPAQQDCAYRAMADGIRFVANVDYDEYLSFMPAKQQSWSSPTPLSESPMSAFVDWARSLQPAWDGSRALGEKGVPIAIEHSLAAELHLDVWEITKGMLPSGFVFQSSFMCVKCRPADPPPADAVAAITSRFPSLDWRTPGLGGVPLAFSSPVRMDWLPIPVRSKAVIDPWAWHSGVIHYPGVPYVTWALQHGFCSSSAGEASRSSSDSECATALLLALGSGSIPVRPSPATAPGSTWQELDSGRGALYHVRVNKDISVDNIELMRLANGGARQDVVSGEKASELFRSHRVEKDQWLAAYRILLYSSTAEVELYEDWSLATLMAGTLLENLEEKTRRAGRGGMGWGWIAGVGTLAVMGVWLAGRRRTQQGVGL</sequence>
<proteinExistence type="predicted"/>
<dbReference type="OrthoDB" id="2532871at2759"/>
<organism evidence="5 6">
    <name type="scientific">Leucosporidium creatinivorum</name>
    <dbReference type="NCBI Taxonomy" id="106004"/>
    <lineage>
        <taxon>Eukaryota</taxon>
        <taxon>Fungi</taxon>
        <taxon>Dikarya</taxon>
        <taxon>Basidiomycota</taxon>
        <taxon>Pucciniomycotina</taxon>
        <taxon>Microbotryomycetes</taxon>
        <taxon>Leucosporidiales</taxon>
        <taxon>Leucosporidium</taxon>
    </lineage>
</organism>
<evidence type="ECO:0008006" key="7">
    <source>
        <dbReference type="Google" id="ProtNLM"/>
    </source>
</evidence>
<name>A0A1Y2FEJ3_9BASI</name>
<dbReference type="PANTHER" id="PTHR21461">
    <property type="entry name" value="GLYCOSYLTRANSFERASE FAMILY 92 PROTEIN"/>
    <property type="match status" value="1"/>
</dbReference>
<protein>
    <recommendedName>
        <fullName evidence="7">Glycosyltransferase family 92 protein</fullName>
    </recommendedName>
</protein>
<evidence type="ECO:0000256" key="1">
    <source>
        <dbReference type="ARBA" id="ARBA00004167"/>
    </source>
</evidence>